<dbReference type="InterPro" id="IPR022893">
    <property type="entry name" value="Shikimate_DH_fam"/>
</dbReference>
<dbReference type="Pfam" id="PF01487">
    <property type="entry name" value="DHquinase_I"/>
    <property type="match status" value="1"/>
</dbReference>
<dbReference type="Pfam" id="PF08501">
    <property type="entry name" value="Shikimate_dh_N"/>
    <property type="match status" value="1"/>
</dbReference>
<dbReference type="GO" id="GO:0009073">
    <property type="term" value="P:aromatic amino acid family biosynthetic process"/>
    <property type="evidence" value="ECO:0007669"/>
    <property type="project" value="UniProtKB-KW"/>
</dbReference>
<dbReference type="PANTHER" id="PTHR21089:SF1">
    <property type="entry name" value="BIFUNCTIONAL 3-DEHYDROQUINATE DEHYDRATASE_SHIKIMATE DEHYDROGENASE, CHLOROPLASTIC"/>
    <property type="match status" value="1"/>
</dbReference>
<dbReference type="OrthoDB" id="9792692at2"/>
<dbReference type="SUPFAM" id="SSF53223">
    <property type="entry name" value="Aminoacid dehydrogenase-like, N-terminal domain"/>
    <property type="match status" value="1"/>
</dbReference>
<dbReference type="UniPathway" id="UPA00053">
    <property type="reaction ID" value="UER00087"/>
</dbReference>
<evidence type="ECO:0000256" key="1">
    <source>
        <dbReference type="ARBA" id="ARBA00004871"/>
    </source>
</evidence>
<evidence type="ECO:0000259" key="8">
    <source>
        <dbReference type="Pfam" id="PF08501"/>
    </source>
</evidence>
<dbReference type="EMBL" id="FTMS01000010">
    <property type="protein sequence ID" value="SIQ51731.1"/>
    <property type="molecule type" value="Genomic_DNA"/>
</dbReference>
<dbReference type="CDD" id="cd01065">
    <property type="entry name" value="NAD_bind_Shikimate_DH"/>
    <property type="match status" value="1"/>
</dbReference>
<dbReference type="InterPro" id="IPR046346">
    <property type="entry name" value="Aminoacid_DH-like_N_sf"/>
</dbReference>
<gene>
    <name evidence="9" type="ORF">SAMN05920897_11025</name>
</gene>
<dbReference type="GO" id="GO:0005829">
    <property type="term" value="C:cytosol"/>
    <property type="evidence" value="ECO:0007669"/>
    <property type="project" value="TreeGrafter"/>
</dbReference>
<dbReference type="Gene3D" id="3.40.50.10860">
    <property type="entry name" value="Leucine Dehydrogenase, chain A, domain 1"/>
    <property type="match status" value="1"/>
</dbReference>
<evidence type="ECO:0000256" key="4">
    <source>
        <dbReference type="ARBA" id="ARBA00023002"/>
    </source>
</evidence>
<dbReference type="CDD" id="cd00502">
    <property type="entry name" value="DHQase_I"/>
    <property type="match status" value="1"/>
</dbReference>
<dbReference type="InterPro" id="IPR013785">
    <property type="entry name" value="Aldolase_TIM"/>
</dbReference>
<evidence type="ECO:0000256" key="6">
    <source>
        <dbReference type="ARBA" id="ARBA00049442"/>
    </source>
</evidence>
<keyword evidence="5" id="KW-0028">Amino-acid biosynthesis</keyword>
<dbReference type="Gene3D" id="3.40.50.720">
    <property type="entry name" value="NAD(P)-binding Rossmann-like Domain"/>
    <property type="match status" value="1"/>
</dbReference>
<organism evidence="9 10">
    <name type="scientific">Alkalispirochaeta americana</name>
    <dbReference type="NCBI Taxonomy" id="159291"/>
    <lineage>
        <taxon>Bacteria</taxon>
        <taxon>Pseudomonadati</taxon>
        <taxon>Spirochaetota</taxon>
        <taxon>Spirochaetia</taxon>
        <taxon>Spirochaetales</taxon>
        <taxon>Spirochaetaceae</taxon>
        <taxon>Alkalispirochaeta</taxon>
    </lineage>
</organism>
<evidence type="ECO:0000313" key="10">
    <source>
        <dbReference type="Proteomes" id="UP000186400"/>
    </source>
</evidence>
<dbReference type="GO" id="GO:0050661">
    <property type="term" value="F:NADP binding"/>
    <property type="evidence" value="ECO:0007669"/>
    <property type="project" value="TreeGrafter"/>
</dbReference>
<dbReference type="EC" id="1.1.1.25" evidence="2"/>
<feature type="domain" description="Shikimate dehydrogenase substrate binding N-terminal" evidence="8">
    <location>
        <begin position="246"/>
        <end position="322"/>
    </location>
</feature>
<evidence type="ECO:0000313" key="9">
    <source>
        <dbReference type="EMBL" id="SIQ51731.1"/>
    </source>
</evidence>
<keyword evidence="4" id="KW-0560">Oxidoreductase</keyword>
<protein>
    <recommendedName>
        <fullName evidence="2">shikimate dehydrogenase (NADP(+))</fullName>
        <ecNumber evidence="2">1.1.1.25</ecNumber>
    </recommendedName>
</protein>
<dbReference type="RefSeq" id="WP_076488878.1">
    <property type="nucleotide sequence ID" value="NZ_FTMS01000010.1"/>
</dbReference>
<keyword evidence="5" id="KW-0057">Aromatic amino acid biosynthesis</keyword>
<keyword evidence="3" id="KW-0521">NADP</keyword>
<dbReference type="Gene3D" id="3.20.20.70">
    <property type="entry name" value="Aldolase class I"/>
    <property type="match status" value="1"/>
</dbReference>
<dbReference type="STRING" id="159291.SAMN05920897_11025"/>
<dbReference type="InterPro" id="IPR006151">
    <property type="entry name" value="Shikm_DH/Glu-tRNA_Rdtase"/>
</dbReference>
<dbReference type="SUPFAM" id="SSF51735">
    <property type="entry name" value="NAD(P)-binding Rossmann-fold domains"/>
    <property type="match status" value="1"/>
</dbReference>
<evidence type="ECO:0000256" key="3">
    <source>
        <dbReference type="ARBA" id="ARBA00022857"/>
    </source>
</evidence>
<dbReference type="GO" id="GO:0009423">
    <property type="term" value="P:chorismate biosynthetic process"/>
    <property type="evidence" value="ECO:0007669"/>
    <property type="project" value="UniProtKB-UniPathway"/>
</dbReference>
<dbReference type="GO" id="GO:0019632">
    <property type="term" value="P:shikimate metabolic process"/>
    <property type="evidence" value="ECO:0007669"/>
    <property type="project" value="TreeGrafter"/>
</dbReference>
<dbReference type="InterPro" id="IPR001381">
    <property type="entry name" value="DHquinase_I"/>
</dbReference>
<comment type="catalytic activity">
    <reaction evidence="6">
        <text>shikimate + NADP(+) = 3-dehydroshikimate + NADPH + H(+)</text>
        <dbReference type="Rhea" id="RHEA:17737"/>
        <dbReference type="ChEBI" id="CHEBI:15378"/>
        <dbReference type="ChEBI" id="CHEBI:16630"/>
        <dbReference type="ChEBI" id="CHEBI:36208"/>
        <dbReference type="ChEBI" id="CHEBI:57783"/>
        <dbReference type="ChEBI" id="CHEBI:58349"/>
        <dbReference type="EC" id="1.1.1.25"/>
    </reaction>
</comment>
<accession>A0A1N6TEP3</accession>
<keyword evidence="10" id="KW-1185">Reference proteome</keyword>
<dbReference type="GO" id="GO:0004764">
    <property type="term" value="F:shikimate 3-dehydrogenase (NADP+) activity"/>
    <property type="evidence" value="ECO:0007669"/>
    <property type="project" value="UniProtKB-EC"/>
</dbReference>
<evidence type="ECO:0000259" key="7">
    <source>
        <dbReference type="Pfam" id="PF01488"/>
    </source>
</evidence>
<reference evidence="9 10" key="1">
    <citation type="submission" date="2017-01" db="EMBL/GenBank/DDBJ databases">
        <authorList>
            <person name="Mah S.A."/>
            <person name="Swanson W.J."/>
            <person name="Moy G.W."/>
            <person name="Vacquier V.D."/>
        </authorList>
    </citation>
    <scope>NUCLEOTIDE SEQUENCE [LARGE SCALE GENOMIC DNA]</scope>
    <source>
        <strain evidence="9 10">ASpG1</strain>
    </source>
</reference>
<evidence type="ECO:0000256" key="2">
    <source>
        <dbReference type="ARBA" id="ARBA00012962"/>
    </source>
</evidence>
<dbReference type="Proteomes" id="UP000186400">
    <property type="component" value="Unassembled WGS sequence"/>
</dbReference>
<dbReference type="Pfam" id="PF01488">
    <property type="entry name" value="Shikimate_DH"/>
    <property type="match status" value="1"/>
</dbReference>
<dbReference type="PANTHER" id="PTHR21089">
    <property type="entry name" value="SHIKIMATE DEHYDROGENASE"/>
    <property type="match status" value="1"/>
</dbReference>
<dbReference type="GO" id="GO:0003855">
    <property type="term" value="F:3-dehydroquinate dehydratase activity"/>
    <property type="evidence" value="ECO:0007669"/>
    <property type="project" value="InterPro"/>
</dbReference>
<name>A0A1N6TEP3_9SPIO</name>
<comment type="pathway">
    <text evidence="1">Metabolic intermediate biosynthesis; chorismate biosynthesis; chorismate from D-erythrose 4-phosphate and phosphoenolpyruvate: step 4/7.</text>
</comment>
<sequence length="527" mass="57507">MICLCLTGDTLEAWTRQLETNRPWISLVELRVDLLKPSERDPGAIRRWWEASNPGVPAVLTIRRVRDLGRWEGDDAQRVFLFEALQEALSPDYVDIELDRRGHPLWDQIALLVRSRGGTVIRSHHVPRETPQDLSQLMARLAADPKEVAKLAVATRSAKDLVELIRAADTFRQMMPGRRAIWVGMGEHGFLTRAFPARLRSLWTYASDSSGDDPDAVAAPGQVDARMLAEVYRVDQARSEWPVFAVLGAPVAHSRSPRYHNERFAREGIKAIYLPLRLDSFSDFSALAQVIPLEGASVTVPHKVSALSFAVAVAVGARTCGTAALRAGAANTLVRSTRDECGGWYADNTDEAGFLEPLQELRGDLAGLRTAVIGAGGAARAVAAGLFAAGVEVHVFNRTRSRAQELVRDCGIAGEHAHGLQDLAQTERPFDILVQTTSVGMGDDPLDPIPQYTFTGEEIVYDIIYTPPETPLLKRARAAGCKVINGQEMFQRQAAAQFRLFSARLGELSLIGGAPRSNGGPGKPGES</sequence>
<dbReference type="InterPro" id="IPR036291">
    <property type="entry name" value="NAD(P)-bd_dom_sf"/>
</dbReference>
<dbReference type="AlphaFoldDB" id="A0A1N6TEP3"/>
<dbReference type="SUPFAM" id="SSF51569">
    <property type="entry name" value="Aldolase"/>
    <property type="match status" value="1"/>
</dbReference>
<proteinExistence type="predicted"/>
<evidence type="ECO:0000256" key="5">
    <source>
        <dbReference type="ARBA" id="ARBA00023141"/>
    </source>
</evidence>
<dbReference type="InterPro" id="IPR013708">
    <property type="entry name" value="Shikimate_DH-bd_N"/>
</dbReference>
<feature type="domain" description="Quinate/shikimate 5-dehydrogenase/glutamyl-tRNA reductase" evidence="7">
    <location>
        <begin position="362"/>
        <end position="438"/>
    </location>
</feature>